<sequence length="127" mass="14498">MDQRRVTPARGQLVNVTEYLDELTATNNRLHHNLTEQRKPKSRKRLGGDGVAYIGQAVRRIKEIEARENAATIWKAQREAAAVRPVLGESPATRASGDVQIAHDNSQMVREQQEMVFVMESYPRREF</sequence>
<dbReference type="EMBL" id="MNBE01000294">
    <property type="protein sequence ID" value="OKP11161.1"/>
    <property type="molecule type" value="Genomic_DNA"/>
</dbReference>
<organism evidence="1 2">
    <name type="scientific">Penicillium subrubescens</name>
    <dbReference type="NCBI Taxonomy" id="1316194"/>
    <lineage>
        <taxon>Eukaryota</taxon>
        <taxon>Fungi</taxon>
        <taxon>Dikarya</taxon>
        <taxon>Ascomycota</taxon>
        <taxon>Pezizomycotina</taxon>
        <taxon>Eurotiomycetes</taxon>
        <taxon>Eurotiomycetidae</taxon>
        <taxon>Eurotiales</taxon>
        <taxon>Aspergillaceae</taxon>
        <taxon>Penicillium</taxon>
    </lineage>
</organism>
<dbReference type="Proteomes" id="UP000186955">
    <property type="component" value="Unassembled WGS sequence"/>
</dbReference>
<accession>A0A1Q5UFA8</accession>
<gene>
    <name evidence="1" type="ORF">PENSUB_3332</name>
</gene>
<evidence type="ECO:0000313" key="2">
    <source>
        <dbReference type="Proteomes" id="UP000186955"/>
    </source>
</evidence>
<reference evidence="1 2" key="1">
    <citation type="submission" date="2016-10" db="EMBL/GenBank/DDBJ databases">
        <title>Genome sequence of the ascomycete fungus Penicillium subrubescens.</title>
        <authorList>
            <person name="De Vries R.P."/>
            <person name="Peng M."/>
            <person name="Dilokpimol A."/>
            <person name="Hilden K."/>
            <person name="Makela M.R."/>
            <person name="Grigoriev I."/>
            <person name="Riley R."/>
            <person name="Granchi Z."/>
        </authorList>
    </citation>
    <scope>NUCLEOTIDE SEQUENCE [LARGE SCALE GENOMIC DNA]</scope>
    <source>
        <strain evidence="1 2">CBS 132785</strain>
    </source>
</reference>
<name>A0A1Q5UFA8_9EURO</name>
<protein>
    <submittedName>
        <fullName evidence="1">Uncharacterized protein</fullName>
    </submittedName>
</protein>
<keyword evidence="2" id="KW-1185">Reference proteome</keyword>
<proteinExistence type="predicted"/>
<evidence type="ECO:0000313" key="1">
    <source>
        <dbReference type="EMBL" id="OKP11161.1"/>
    </source>
</evidence>
<dbReference type="AlphaFoldDB" id="A0A1Q5UFA8"/>
<comment type="caution">
    <text evidence="1">The sequence shown here is derived from an EMBL/GenBank/DDBJ whole genome shotgun (WGS) entry which is preliminary data.</text>
</comment>